<feature type="binding site" evidence="6">
    <location>
        <position position="290"/>
    </location>
    <ligand>
        <name>FAD</name>
        <dbReference type="ChEBI" id="CHEBI:57692"/>
    </ligand>
</feature>
<dbReference type="Pfam" id="PF07992">
    <property type="entry name" value="Pyr_redox_2"/>
    <property type="match status" value="1"/>
</dbReference>
<dbReference type="SUPFAM" id="SSF55424">
    <property type="entry name" value="FAD/NAD-linked reductases, dimerisation (C-terminal) domain"/>
    <property type="match status" value="1"/>
</dbReference>
<dbReference type="PIRSF" id="PIRSF000350">
    <property type="entry name" value="Mercury_reductase_MerA"/>
    <property type="match status" value="1"/>
</dbReference>
<evidence type="ECO:0000259" key="9">
    <source>
        <dbReference type="Pfam" id="PF07992"/>
    </source>
</evidence>
<dbReference type="Gene3D" id="3.30.390.30">
    <property type="match status" value="1"/>
</dbReference>
<dbReference type="PRINTS" id="PR00411">
    <property type="entry name" value="PNDRDTASEI"/>
</dbReference>
<comment type="cofactor">
    <cofactor evidence="6">
        <name>FAD</name>
        <dbReference type="ChEBI" id="CHEBI:57692"/>
    </cofactor>
    <text evidence="6">Binds 1 FAD per subunit.</text>
</comment>
<evidence type="ECO:0000259" key="8">
    <source>
        <dbReference type="Pfam" id="PF02852"/>
    </source>
</evidence>
<dbReference type="GO" id="GO:0050660">
    <property type="term" value="F:flavin adenine dinucleotide binding"/>
    <property type="evidence" value="ECO:0007669"/>
    <property type="project" value="TreeGrafter"/>
</dbReference>
<feature type="binding site" evidence="6">
    <location>
        <position position="249"/>
    </location>
    <ligand>
        <name>NAD(+)</name>
        <dbReference type="ChEBI" id="CHEBI:57540"/>
    </ligand>
</feature>
<accession>J0X020</accession>
<feature type="disulfide bond" description="Redox-active" evidence="7">
    <location>
        <begin position="43"/>
        <end position="48"/>
    </location>
</feature>
<evidence type="ECO:0008006" key="12">
    <source>
        <dbReference type="Google" id="ProtNLM"/>
    </source>
</evidence>
<dbReference type="eggNOG" id="COG1249">
    <property type="taxonomic scope" value="Bacteria"/>
</dbReference>
<organism evidence="10 11">
    <name type="scientific">Scardovia wiggsiae F0424</name>
    <dbReference type="NCBI Taxonomy" id="857290"/>
    <lineage>
        <taxon>Bacteria</taxon>
        <taxon>Bacillati</taxon>
        <taxon>Actinomycetota</taxon>
        <taxon>Actinomycetes</taxon>
        <taxon>Bifidobacteriales</taxon>
        <taxon>Bifidobacteriaceae</taxon>
        <taxon>Scardovia</taxon>
    </lineage>
</organism>
<feature type="binding site" evidence="6">
    <location>
        <position position="52"/>
    </location>
    <ligand>
        <name>FAD</name>
        <dbReference type="ChEBI" id="CHEBI:57692"/>
    </ligand>
</feature>
<keyword evidence="4" id="KW-0560">Oxidoreductase</keyword>
<feature type="domain" description="FAD/NAD(P)-binding" evidence="9">
    <location>
        <begin position="4"/>
        <end position="299"/>
    </location>
</feature>
<dbReference type="InterPro" id="IPR001100">
    <property type="entry name" value="Pyr_nuc-diS_OxRdtase"/>
</dbReference>
<dbReference type="InterPro" id="IPR036188">
    <property type="entry name" value="FAD/NAD-bd_sf"/>
</dbReference>
<dbReference type="GO" id="GO:0003955">
    <property type="term" value="F:NAD(P)H dehydrogenase (quinone) activity"/>
    <property type="evidence" value="ECO:0007669"/>
    <property type="project" value="TreeGrafter"/>
</dbReference>
<comment type="caution">
    <text evidence="10">The sequence shown here is derived from an EMBL/GenBank/DDBJ whole genome shotgun (WGS) entry which is preliminary data.</text>
</comment>
<dbReference type="Pfam" id="PF02852">
    <property type="entry name" value="Pyr_redox_dim"/>
    <property type="match status" value="1"/>
</dbReference>
<dbReference type="NCBIfam" id="NF005572">
    <property type="entry name" value="PRK07251.1"/>
    <property type="match status" value="1"/>
</dbReference>
<dbReference type="Gene3D" id="3.50.50.60">
    <property type="entry name" value="FAD/NAD(P)-binding domain"/>
    <property type="match status" value="2"/>
</dbReference>
<sequence>MREYDLIVIGFGKAGKTLAARQAAAGKKVVLIEKSSAMYGGTCINIACIPTKTMLVAAEKGLGFDEVMAQRSAVVSRLNKKNYAAVSGTADVIDARARFVSNKVVEVSAGADTELLTAAAIVINTGAVPVIPDIPGLAGSAYAYDSTGIQGLSSRPGRLGIIGGGHIGLEFAGIFNKLGTEVTVFVNGPGILRGTEPEIADLAYSYMKEDGIRFELDSAVASVEDSRGAAVLSTNKGDFTFDAVLYAVGRRPNIDGLGLEATDIELTDSGAIKTDRFLQTAVPGVFAAGDVNGGLQFTYISLDDFRIINAYLSRAGQGGQTYSLADRKNIPTATFITPPLAHIGLTEAQAQGQGLDYRTKTLPVASMPRAHVNNDLRGMFKAIISRGDGRILGATLFGSQAHELINLIKMAMDNNIPAEYLASQVFTHPTMAENFNDLFAA</sequence>
<dbReference type="EMBL" id="AGZS01000006">
    <property type="protein sequence ID" value="EJD64711.1"/>
    <property type="molecule type" value="Genomic_DNA"/>
</dbReference>
<evidence type="ECO:0000256" key="5">
    <source>
        <dbReference type="PIRSR" id="PIRSR000350-2"/>
    </source>
</evidence>
<dbReference type="PANTHER" id="PTHR43014:SF4">
    <property type="entry name" value="PYRIDINE NUCLEOTIDE-DISULFIDE OXIDOREDUCTASE RCLA-RELATED"/>
    <property type="match status" value="1"/>
</dbReference>
<feature type="domain" description="Pyridine nucleotide-disulphide oxidoreductase dimerisation" evidence="8">
    <location>
        <begin position="330"/>
        <end position="437"/>
    </location>
</feature>
<dbReference type="SUPFAM" id="SSF51905">
    <property type="entry name" value="FAD/NAD(P)-binding domain"/>
    <property type="match status" value="1"/>
</dbReference>
<protein>
    <recommendedName>
        <fullName evidence="12">Dihydrolipoyl dehydrogenase</fullName>
    </recommendedName>
</protein>
<dbReference type="AlphaFoldDB" id="J0X020"/>
<dbReference type="PRINTS" id="PR00368">
    <property type="entry name" value="FADPNR"/>
</dbReference>
<name>J0X020_9BIFI</name>
<dbReference type="RefSeq" id="WP_007148269.1">
    <property type="nucleotide sequence ID" value="NZ_AKCI01000001.1"/>
</dbReference>
<dbReference type="InterPro" id="IPR004099">
    <property type="entry name" value="Pyr_nucl-diS_OxRdtase_dimer"/>
</dbReference>
<keyword evidence="6" id="KW-0547">Nucleotide-binding</keyword>
<evidence type="ECO:0000313" key="10">
    <source>
        <dbReference type="EMBL" id="EJD64711.1"/>
    </source>
</evidence>
<keyword evidence="11" id="KW-1185">Reference proteome</keyword>
<keyword evidence="2" id="KW-0285">Flavoprotein</keyword>
<keyword evidence="6" id="KW-0520">NAD</keyword>
<dbReference type="InterPro" id="IPR023753">
    <property type="entry name" value="FAD/NAD-binding_dom"/>
</dbReference>
<evidence type="ECO:0000256" key="1">
    <source>
        <dbReference type="ARBA" id="ARBA00007532"/>
    </source>
</evidence>
<dbReference type="HOGENOM" id="CLU_016755_1_2_11"/>
<gene>
    <name evidence="10" type="ORF">HMPREF9156_01206</name>
</gene>
<dbReference type="FunFam" id="3.30.390.30:FF:000001">
    <property type="entry name" value="Dihydrolipoyl dehydrogenase"/>
    <property type="match status" value="1"/>
</dbReference>
<feature type="binding site" evidence="6">
    <location>
        <begin position="163"/>
        <end position="170"/>
    </location>
    <ligand>
        <name>NAD(+)</name>
        <dbReference type="ChEBI" id="CHEBI:57540"/>
    </ligand>
</feature>
<keyword evidence="3 6" id="KW-0274">FAD</keyword>
<evidence type="ECO:0000256" key="7">
    <source>
        <dbReference type="PIRSR" id="PIRSR000350-4"/>
    </source>
</evidence>
<proteinExistence type="inferred from homology"/>
<comment type="similarity">
    <text evidence="1">Belongs to the class-I pyridine nucleotide-disulfide oxidoreductase family.</text>
</comment>
<dbReference type="Proteomes" id="UP000006415">
    <property type="component" value="Unassembled WGS sequence"/>
</dbReference>
<dbReference type="InterPro" id="IPR016156">
    <property type="entry name" value="FAD/NAD-linked_Rdtase_dimer_sf"/>
</dbReference>
<evidence type="ECO:0000313" key="11">
    <source>
        <dbReference type="Proteomes" id="UP000006415"/>
    </source>
</evidence>
<evidence type="ECO:0000256" key="3">
    <source>
        <dbReference type="ARBA" id="ARBA00022827"/>
    </source>
</evidence>
<evidence type="ECO:0000256" key="6">
    <source>
        <dbReference type="PIRSR" id="PIRSR000350-3"/>
    </source>
</evidence>
<dbReference type="OrthoDB" id="9800167at2"/>
<reference evidence="10 11" key="1">
    <citation type="submission" date="2012-01" db="EMBL/GenBank/DDBJ databases">
        <title>The Genome Sequence of Scardovia wiggsiae F0424.</title>
        <authorList>
            <consortium name="The Broad Institute Genome Sequencing Platform"/>
            <person name="Earl A."/>
            <person name="Ward D."/>
            <person name="Feldgarden M."/>
            <person name="Gevers D."/>
            <person name="Izard J."/>
            <person name="Ganesan A."/>
            <person name="Baranova O.V."/>
            <person name="Blanton J.M."/>
            <person name="Tanner A.C."/>
            <person name="Mathney J."/>
            <person name="Dewhirst F.E."/>
            <person name="Young S.K."/>
            <person name="Zeng Q."/>
            <person name="Gargeya S."/>
            <person name="Fitzgerald M."/>
            <person name="Haas B."/>
            <person name="Abouelleil A."/>
            <person name="Alvarado L."/>
            <person name="Arachchi H.M."/>
            <person name="Berlin A."/>
            <person name="Chapman S.B."/>
            <person name="Gearin G."/>
            <person name="Goldberg J."/>
            <person name="Griggs A."/>
            <person name="Gujja S."/>
            <person name="Hansen M."/>
            <person name="Heiman D."/>
            <person name="Howarth C."/>
            <person name="Larimer J."/>
            <person name="Lui A."/>
            <person name="MacDonald P.J.P."/>
            <person name="McCowen C."/>
            <person name="Montmayeur A."/>
            <person name="Murphy C."/>
            <person name="Neiman D."/>
            <person name="Pearson M."/>
            <person name="Priest M."/>
            <person name="Roberts A."/>
            <person name="Saif S."/>
            <person name="Shea T."/>
            <person name="Sisk P."/>
            <person name="Stolte C."/>
            <person name="Sykes S."/>
            <person name="Wortman J."/>
            <person name="Nusbaum C."/>
            <person name="Birren B."/>
        </authorList>
    </citation>
    <scope>NUCLEOTIDE SEQUENCE [LARGE SCALE GENOMIC DNA]</scope>
    <source>
        <strain evidence="10 11">F0424</strain>
    </source>
</reference>
<dbReference type="PANTHER" id="PTHR43014">
    <property type="entry name" value="MERCURIC REDUCTASE"/>
    <property type="match status" value="1"/>
</dbReference>
<evidence type="ECO:0000256" key="4">
    <source>
        <dbReference type="ARBA" id="ARBA00023002"/>
    </source>
</evidence>
<evidence type="ECO:0000256" key="2">
    <source>
        <dbReference type="ARBA" id="ARBA00022630"/>
    </source>
</evidence>
<dbReference type="STRING" id="857290.HMPREF9156_01206"/>
<feature type="active site" description="Proton acceptor" evidence="5">
    <location>
        <position position="428"/>
    </location>
</feature>